<accession>Q73M17</accession>
<dbReference type="KEGG" id="tde:TDE_1694"/>
<dbReference type="AlphaFoldDB" id="Q73M17"/>
<protein>
    <submittedName>
        <fullName evidence="1">Uncharacterized protein</fullName>
    </submittedName>
</protein>
<dbReference type="STRING" id="243275.TDE_1694"/>
<dbReference type="PATRIC" id="fig|243275.7.peg.1620"/>
<organism evidence="1 2">
    <name type="scientific">Treponema denticola (strain ATCC 35405 / DSM 14222 / CIP 103919 / JCM 8153 / KCTC 15104)</name>
    <dbReference type="NCBI Taxonomy" id="243275"/>
    <lineage>
        <taxon>Bacteria</taxon>
        <taxon>Pseudomonadati</taxon>
        <taxon>Spirochaetota</taxon>
        <taxon>Spirochaetia</taxon>
        <taxon>Spirochaetales</taxon>
        <taxon>Treponemataceae</taxon>
        <taxon>Treponema</taxon>
    </lineage>
</organism>
<dbReference type="HOGENOM" id="CLU_3174426_0_0_12"/>
<gene>
    <name evidence="1" type="ordered locus">TDE_1694</name>
</gene>
<proteinExistence type="predicted"/>
<evidence type="ECO:0000313" key="2">
    <source>
        <dbReference type="Proteomes" id="UP000008212"/>
    </source>
</evidence>
<dbReference type="EMBL" id="AE017226">
    <property type="protein sequence ID" value="AAS12209.1"/>
    <property type="molecule type" value="Genomic_DNA"/>
</dbReference>
<keyword evidence="2" id="KW-1185">Reference proteome</keyword>
<name>Q73M17_TREDE</name>
<dbReference type="Proteomes" id="UP000008212">
    <property type="component" value="Chromosome"/>
</dbReference>
<evidence type="ECO:0000313" key="1">
    <source>
        <dbReference type="EMBL" id="AAS12209.1"/>
    </source>
</evidence>
<sequence>MVPLCLSAEFAFRQTSHYCMQFVNKLREKTFFANCYLLQKVFIGETK</sequence>
<dbReference type="OrthoDB" id="364916at2"/>
<dbReference type="PaxDb" id="243275-TDE_1694"/>
<reference evidence="1 2" key="1">
    <citation type="journal article" date="2004" name="Proc. Natl. Acad. Sci. U.S.A.">
        <title>Comparison of the genome of the oral pathogen Treponema denticola with other spirochete genomes.</title>
        <authorList>
            <person name="Seshadri R."/>
            <person name="Myers G.S."/>
            <person name="Tettelin H."/>
            <person name="Eisen J.A."/>
            <person name="Heidelberg J.F."/>
            <person name="Dodson R.J."/>
            <person name="Davidsen T.M."/>
            <person name="DeBoy R.T."/>
            <person name="Fouts D.E."/>
            <person name="Haft D.H."/>
            <person name="Selengut J."/>
            <person name="Ren Q."/>
            <person name="Brinkac L.M."/>
            <person name="Madupu R."/>
            <person name="Kolonay J."/>
            <person name="Durkin S.A."/>
            <person name="Daugherty S.C."/>
            <person name="Shetty J."/>
            <person name="Shvartsbeyn A."/>
            <person name="Gebregeorgis E."/>
            <person name="Geer K."/>
            <person name="Tsegaye G."/>
            <person name="Malek J."/>
            <person name="Ayodeji B."/>
            <person name="Shatsman S."/>
            <person name="McLeod M.P."/>
            <person name="Smajs D."/>
            <person name="Howell J.K."/>
            <person name="Pal S."/>
            <person name="Amin A."/>
            <person name="Vashisth P."/>
            <person name="McNeill T.Z."/>
            <person name="Xiang Q."/>
            <person name="Sodergren E."/>
            <person name="Baca E."/>
            <person name="Weinstock G.M."/>
            <person name="Norris S.J."/>
            <person name="Fraser C.M."/>
            <person name="Paulsen I.T."/>
        </authorList>
    </citation>
    <scope>NUCLEOTIDE SEQUENCE [LARGE SCALE GENOMIC DNA]</scope>
    <source>
        <strain evidence="2">ATCC 35405 / DSM 14222 / CIP 103919 / JCM 8153 / KCTC 15104</strain>
    </source>
</reference>